<dbReference type="Pfam" id="PF13566">
    <property type="entry name" value="DUF4130"/>
    <property type="match status" value="1"/>
</dbReference>
<protein>
    <submittedName>
        <fullName evidence="2">Probable DNA metabolism protein</fullName>
    </submittedName>
</protein>
<keyword evidence="3" id="KW-1185">Reference proteome</keyword>
<dbReference type="RefSeq" id="WP_090548909.1">
    <property type="nucleotide sequence ID" value="NZ_FNFP01000001.1"/>
</dbReference>
<gene>
    <name evidence="2" type="ORF">SAMN05660472_00154</name>
</gene>
<reference evidence="2 3" key="1">
    <citation type="submission" date="2016-10" db="EMBL/GenBank/DDBJ databases">
        <authorList>
            <person name="de Groot N.N."/>
        </authorList>
    </citation>
    <scope>NUCLEOTIDE SEQUENCE [LARGE SCALE GENOMIC DNA]</scope>
    <source>
        <strain evidence="2 3">DSM 18346</strain>
    </source>
</reference>
<dbReference type="Proteomes" id="UP000198718">
    <property type="component" value="Unassembled WGS sequence"/>
</dbReference>
<dbReference type="InterPro" id="IPR025404">
    <property type="entry name" value="DUF4130"/>
</dbReference>
<dbReference type="NCBIfam" id="TIGR03915">
    <property type="entry name" value="SAM_7_link_chp"/>
    <property type="match status" value="1"/>
</dbReference>
<evidence type="ECO:0000259" key="1">
    <source>
        <dbReference type="Pfam" id="PF13566"/>
    </source>
</evidence>
<dbReference type="EMBL" id="FNFP01000001">
    <property type="protein sequence ID" value="SDJ87116.1"/>
    <property type="molecule type" value="Genomic_DNA"/>
</dbReference>
<evidence type="ECO:0000313" key="3">
    <source>
        <dbReference type="Proteomes" id="UP000198718"/>
    </source>
</evidence>
<sequence>MIHYIYDGSFEGMLTAIHEAYYRPEKPQRILREGPKQQNIFVTPIAIVTDSQKADKVYGAIKEKISHRALKNVFYGFLSEEEEVATWIYQYLQLGFKLGGKVDGYHTEERVAKLHKVSQKVGKEAHRMLGLIRFQKLEGGIYYASIEPDHNITALVAPHFANRMADQNWVIHDEKRNIAALYNQKEWIIREGEMGEELALHGEELAYQELWRKYFKAIAIKNRSNPRLQKSYMPKRYWKHLIELNK</sequence>
<organism evidence="2 3">
    <name type="scientific">Natronincola ferrireducens</name>
    <dbReference type="NCBI Taxonomy" id="393762"/>
    <lineage>
        <taxon>Bacteria</taxon>
        <taxon>Bacillati</taxon>
        <taxon>Bacillota</taxon>
        <taxon>Clostridia</taxon>
        <taxon>Peptostreptococcales</taxon>
        <taxon>Natronincolaceae</taxon>
        <taxon>Natronincola</taxon>
    </lineage>
</organism>
<accession>A0A1G8X9Y4</accession>
<dbReference type="OrthoDB" id="5290748at2"/>
<dbReference type="InterPro" id="IPR023875">
    <property type="entry name" value="DNA_repair_put"/>
</dbReference>
<evidence type="ECO:0000313" key="2">
    <source>
        <dbReference type="EMBL" id="SDJ87116.1"/>
    </source>
</evidence>
<dbReference type="AlphaFoldDB" id="A0A1G8X9Y4"/>
<feature type="domain" description="DUF4130" evidence="1">
    <location>
        <begin position="83"/>
        <end position="243"/>
    </location>
</feature>
<dbReference type="STRING" id="393762.SAMN05660472_00154"/>
<proteinExistence type="predicted"/>
<name>A0A1G8X9Y4_9FIRM</name>